<feature type="transmembrane region" description="Helical" evidence="1">
    <location>
        <begin position="98"/>
        <end position="119"/>
    </location>
</feature>
<dbReference type="Proteomes" id="UP000663920">
    <property type="component" value="Chromosome"/>
</dbReference>
<sequence>MISIKKQVLIALFYFLIAGSLGVLLRLFPVANVNATYKYIVHTHSHVALLGWVYVGLTSLIYHLFIKREVQKKYSILCWCTQITILGMLVSFPITGYALFSIIFSTLFLICSYWFYFFFRKHNTCNKSNYSYKFINTSLLFMIISSIGPWSLGIIMNTLGSTSHWYKNAIYFYLHFQYNGWFIFALLGIFFFMLEKKKIYIHKKFITPFYKYLIISCILTLFLSFLWIKPNKFIYLLSGLGVVYQIVALVKLHLIFKNYKIFFIKKFTPSTYKLLQFIYLLFVFKIILQFLTAIPYFAILVSQITDFVIGYLHLTFLGIVSLCLFAFFNYFKLLEFSKIWVKIYLIGFILSEFLIFYKGFCNWQQLSIINNYYTILMLVSVLIPIGILGIFVSNLKPTFSTPKEPL</sequence>
<feature type="transmembrane region" description="Helical" evidence="1">
    <location>
        <begin position="277"/>
        <end position="299"/>
    </location>
</feature>
<feature type="transmembrane region" description="Helical" evidence="1">
    <location>
        <begin position="47"/>
        <end position="65"/>
    </location>
</feature>
<evidence type="ECO:0000256" key="1">
    <source>
        <dbReference type="SAM" id="Phobius"/>
    </source>
</evidence>
<dbReference type="KEGG" id="pcea:J3359_02620"/>
<evidence type="ECO:0000313" key="3">
    <source>
        <dbReference type="Proteomes" id="UP000663920"/>
    </source>
</evidence>
<keyword evidence="3" id="KW-1185">Reference proteome</keyword>
<organism evidence="2 3">
    <name type="scientific">Polaribacter cellanae</name>
    <dbReference type="NCBI Taxonomy" id="2818493"/>
    <lineage>
        <taxon>Bacteria</taxon>
        <taxon>Pseudomonadati</taxon>
        <taxon>Bacteroidota</taxon>
        <taxon>Flavobacteriia</taxon>
        <taxon>Flavobacteriales</taxon>
        <taxon>Flavobacteriaceae</taxon>
    </lineage>
</organism>
<keyword evidence="1" id="KW-0812">Transmembrane</keyword>
<evidence type="ECO:0000313" key="2">
    <source>
        <dbReference type="EMBL" id="QTE23190.1"/>
    </source>
</evidence>
<evidence type="ECO:0008006" key="4">
    <source>
        <dbReference type="Google" id="ProtNLM"/>
    </source>
</evidence>
<feature type="transmembrane region" description="Helical" evidence="1">
    <location>
        <begin position="311"/>
        <end position="331"/>
    </location>
</feature>
<feature type="transmembrane region" description="Helical" evidence="1">
    <location>
        <begin position="139"/>
        <end position="156"/>
    </location>
</feature>
<feature type="transmembrane region" description="Helical" evidence="1">
    <location>
        <begin position="372"/>
        <end position="393"/>
    </location>
</feature>
<feature type="transmembrane region" description="Helical" evidence="1">
    <location>
        <begin position="74"/>
        <end position="92"/>
    </location>
</feature>
<feature type="transmembrane region" description="Helical" evidence="1">
    <location>
        <begin position="7"/>
        <end position="27"/>
    </location>
</feature>
<feature type="transmembrane region" description="Helical" evidence="1">
    <location>
        <begin position="209"/>
        <end position="228"/>
    </location>
</feature>
<feature type="transmembrane region" description="Helical" evidence="1">
    <location>
        <begin position="234"/>
        <end position="256"/>
    </location>
</feature>
<gene>
    <name evidence="2" type="ORF">J3359_02620</name>
</gene>
<feature type="transmembrane region" description="Helical" evidence="1">
    <location>
        <begin position="176"/>
        <end position="194"/>
    </location>
</feature>
<proteinExistence type="predicted"/>
<keyword evidence="1" id="KW-1133">Transmembrane helix</keyword>
<reference evidence="2 3" key="1">
    <citation type="submission" date="2021-03" db="EMBL/GenBank/DDBJ databases">
        <title>Complete genome of Polaribacter_sp.SM13.</title>
        <authorList>
            <person name="Jeong S.W."/>
            <person name="Bae J.W."/>
        </authorList>
    </citation>
    <scope>NUCLEOTIDE SEQUENCE [LARGE SCALE GENOMIC DNA]</scope>
    <source>
        <strain evidence="2 3">SM13</strain>
    </source>
</reference>
<dbReference type="Gene3D" id="1.20.210.10">
    <property type="entry name" value="Cytochrome c oxidase-like, subunit I domain"/>
    <property type="match status" value="1"/>
</dbReference>
<dbReference type="EMBL" id="CP071869">
    <property type="protein sequence ID" value="QTE23190.1"/>
    <property type="molecule type" value="Genomic_DNA"/>
</dbReference>
<dbReference type="RefSeq" id="WP_208079201.1">
    <property type="nucleotide sequence ID" value="NZ_CP071869.1"/>
</dbReference>
<name>A0A975H9Q3_9FLAO</name>
<accession>A0A975H9Q3</accession>
<dbReference type="InterPro" id="IPR036927">
    <property type="entry name" value="Cyt_c_oxase-like_su1_sf"/>
</dbReference>
<protein>
    <recommendedName>
        <fullName evidence="4">Cytochrome C oxidase subunit I</fullName>
    </recommendedName>
</protein>
<feature type="transmembrane region" description="Helical" evidence="1">
    <location>
        <begin position="343"/>
        <end position="360"/>
    </location>
</feature>
<keyword evidence="1" id="KW-0472">Membrane</keyword>
<dbReference type="AlphaFoldDB" id="A0A975H9Q3"/>